<sequence>MTEHMPLSIASQRLQELGFGRRSGEPPTAITKPPFVQIRDALVRTEIDTLWSPMSGVLFWVCLIAGAAASKATPLNPQQEMSGDEVEANECRKFFCAVAVRCMIKLVFDDPNTILESLRRMNRIQMRLHIRYYDLPDPGIVPADGREGQGPAQGPQPPIGILDYAWEFINLPPDRELPFTSSAPDAVSGA</sequence>
<gene>
    <name evidence="1" type="ORF">K431DRAFT_152424</name>
</gene>
<evidence type="ECO:0000313" key="1">
    <source>
        <dbReference type="EMBL" id="KAF2717566.1"/>
    </source>
</evidence>
<dbReference type="AlphaFoldDB" id="A0A9P4Q3A0"/>
<organism evidence="1 2">
    <name type="scientific">Polychaeton citri CBS 116435</name>
    <dbReference type="NCBI Taxonomy" id="1314669"/>
    <lineage>
        <taxon>Eukaryota</taxon>
        <taxon>Fungi</taxon>
        <taxon>Dikarya</taxon>
        <taxon>Ascomycota</taxon>
        <taxon>Pezizomycotina</taxon>
        <taxon>Dothideomycetes</taxon>
        <taxon>Dothideomycetidae</taxon>
        <taxon>Capnodiales</taxon>
        <taxon>Capnodiaceae</taxon>
        <taxon>Polychaeton</taxon>
    </lineage>
</organism>
<name>A0A9P4Q3A0_9PEZI</name>
<accession>A0A9P4Q3A0</accession>
<evidence type="ECO:0000313" key="2">
    <source>
        <dbReference type="Proteomes" id="UP000799441"/>
    </source>
</evidence>
<proteinExistence type="predicted"/>
<dbReference type="OrthoDB" id="415825at2759"/>
<comment type="caution">
    <text evidence="1">The sequence shown here is derived from an EMBL/GenBank/DDBJ whole genome shotgun (WGS) entry which is preliminary data.</text>
</comment>
<dbReference type="Proteomes" id="UP000799441">
    <property type="component" value="Unassembled WGS sequence"/>
</dbReference>
<dbReference type="EMBL" id="MU003841">
    <property type="protein sequence ID" value="KAF2717566.1"/>
    <property type="molecule type" value="Genomic_DNA"/>
</dbReference>
<protein>
    <submittedName>
        <fullName evidence="1">Uncharacterized protein</fullName>
    </submittedName>
</protein>
<reference evidence="1" key="1">
    <citation type="journal article" date="2020" name="Stud. Mycol.">
        <title>101 Dothideomycetes genomes: a test case for predicting lifestyles and emergence of pathogens.</title>
        <authorList>
            <person name="Haridas S."/>
            <person name="Albert R."/>
            <person name="Binder M."/>
            <person name="Bloem J."/>
            <person name="Labutti K."/>
            <person name="Salamov A."/>
            <person name="Andreopoulos B."/>
            <person name="Baker S."/>
            <person name="Barry K."/>
            <person name="Bills G."/>
            <person name="Bluhm B."/>
            <person name="Cannon C."/>
            <person name="Castanera R."/>
            <person name="Culley D."/>
            <person name="Daum C."/>
            <person name="Ezra D."/>
            <person name="Gonzalez J."/>
            <person name="Henrissat B."/>
            <person name="Kuo A."/>
            <person name="Liang C."/>
            <person name="Lipzen A."/>
            <person name="Lutzoni F."/>
            <person name="Magnuson J."/>
            <person name="Mondo S."/>
            <person name="Nolan M."/>
            <person name="Ohm R."/>
            <person name="Pangilinan J."/>
            <person name="Park H.-J."/>
            <person name="Ramirez L."/>
            <person name="Alfaro M."/>
            <person name="Sun H."/>
            <person name="Tritt A."/>
            <person name="Yoshinaga Y."/>
            <person name="Zwiers L.-H."/>
            <person name="Turgeon B."/>
            <person name="Goodwin S."/>
            <person name="Spatafora J."/>
            <person name="Crous P."/>
            <person name="Grigoriev I."/>
        </authorList>
    </citation>
    <scope>NUCLEOTIDE SEQUENCE</scope>
    <source>
        <strain evidence="1">CBS 116435</strain>
    </source>
</reference>
<keyword evidence="2" id="KW-1185">Reference proteome</keyword>